<keyword evidence="3" id="KW-1185">Reference proteome</keyword>
<evidence type="ECO:0000313" key="3">
    <source>
        <dbReference type="Proteomes" id="UP000030748"/>
    </source>
</evidence>
<proteinExistence type="predicted"/>
<dbReference type="InterPro" id="IPR016181">
    <property type="entry name" value="Acyl_CoA_acyltransferase"/>
</dbReference>
<gene>
    <name evidence="2" type="ORF">MIMGU_mgv1a019358mg</name>
</gene>
<evidence type="ECO:0000313" key="2">
    <source>
        <dbReference type="EMBL" id="EYU32739.1"/>
    </source>
</evidence>
<dbReference type="eggNOG" id="ENOG502RRQY">
    <property type="taxonomic scope" value="Eukaryota"/>
</dbReference>
<dbReference type="EMBL" id="KI630827">
    <property type="protein sequence ID" value="EYU32739.1"/>
    <property type="molecule type" value="Genomic_DNA"/>
</dbReference>
<evidence type="ECO:0000259" key="1">
    <source>
        <dbReference type="PROSITE" id="PS51186"/>
    </source>
</evidence>
<dbReference type="PhylomeDB" id="A0A022QYS7"/>
<protein>
    <recommendedName>
        <fullName evidence="1">N-acetyltransferase domain-containing protein</fullName>
    </recommendedName>
</protein>
<feature type="domain" description="N-acetyltransferase" evidence="1">
    <location>
        <begin position="6"/>
        <end position="167"/>
    </location>
</feature>
<dbReference type="SUPFAM" id="SSF55729">
    <property type="entry name" value="Acyl-CoA N-acyltransferases (Nat)"/>
    <property type="match status" value="1"/>
</dbReference>
<dbReference type="PANTHER" id="PTHR46067">
    <property type="entry name" value="ACYL-COA N-ACYLTRANSFERASES (NAT) SUPERFAMILY PROTEIN"/>
    <property type="match status" value="1"/>
</dbReference>
<dbReference type="Proteomes" id="UP000030748">
    <property type="component" value="Unassembled WGS sequence"/>
</dbReference>
<accession>A0A022QYS7</accession>
<dbReference type="Gene3D" id="3.40.630.30">
    <property type="match status" value="1"/>
</dbReference>
<dbReference type="STRING" id="4155.A0A022QYS7"/>
<dbReference type="AlphaFoldDB" id="A0A022QYS7"/>
<name>A0A022QYS7_ERYGU</name>
<reference evidence="2 3" key="1">
    <citation type="journal article" date="2013" name="Proc. Natl. Acad. Sci. U.S.A.">
        <title>Fine-scale variation in meiotic recombination in Mimulus inferred from population shotgun sequencing.</title>
        <authorList>
            <person name="Hellsten U."/>
            <person name="Wright K.M."/>
            <person name="Jenkins J."/>
            <person name="Shu S."/>
            <person name="Yuan Y."/>
            <person name="Wessler S.R."/>
            <person name="Schmutz J."/>
            <person name="Willis J.H."/>
            <person name="Rokhsar D.S."/>
        </authorList>
    </citation>
    <scope>NUCLEOTIDE SEQUENCE [LARGE SCALE GENOMIC DNA]</scope>
    <source>
        <strain evidence="3">cv. DUN x IM62</strain>
    </source>
</reference>
<dbReference type="GO" id="GO:0016747">
    <property type="term" value="F:acyltransferase activity, transferring groups other than amino-acyl groups"/>
    <property type="evidence" value="ECO:0007669"/>
    <property type="project" value="InterPro"/>
</dbReference>
<dbReference type="Pfam" id="PF13302">
    <property type="entry name" value="Acetyltransf_3"/>
    <property type="match status" value="1"/>
</dbReference>
<dbReference type="OMA" id="VIRSIHF"/>
<sequence>MDLSRITLRPFKQSDAQDMLSWAGDDRVTEADRLKTLKSKEEALAFIERNSTPHLWMRSICVDDRSFGLLTVYVGSGDERCRGDIGYALAVEYWGKGITTRAVEMAVPKVFEEFPQILRLQAMTNVNNKGSRRVLEKAGFTKDALMRKHYYLKGEIQDVVVYSILAPDSD</sequence>
<dbReference type="InterPro" id="IPR000182">
    <property type="entry name" value="GNAT_dom"/>
</dbReference>
<organism evidence="2 3">
    <name type="scientific">Erythranthe guttata</name>
    <name type="common">Yellow monkey flower</name>
    <name type="synonym">Mimulus guttatus</name>
    <dbReference type="NCBI Taxonomy" id="4155"/>
    <lineage>
        <taxon>Eukaryota</taxon>
        <taxon>Viridiplantae</taxon>
        <taxon>Streptophyta</taxon>
        <taxon>Embryophyta</taxon>
        <taxon>Tracheophyta</taxon>
        <taxon>Spermatophyta</taxon>
        <taxon>Magnoliopsida</taxon>
        <taxon>eudicotyledons</taxon>
        <taxon>Gunneridae</taxon>
        <taxon>Pentapetalae</taxon>
        <taxon>asterids</taxon>
        <taxon>lamiids</taxon>
        <taxon>Lamiales</taxon>
        <taxon>Phrymaceae</taxon>
        <taxon>Erythranthe</taxon>
    </lineage>
</organism>
<dbReference type="PROSITE" id="PS51186">
    <property type="entry name" value="GNAT"/>
    <property type="match status" value="1"/>
</dbReference>
<dbReference type="PANTHER" id="PTHR46067:SF16">
    <property type="entry name" value="N-ACETYLTRANSFERASE DOMAIN-CONTAINING PROTEIN"/>
    <property type="match status" value="1"/>
</dbReference>
<dbReference type="OrthoDB" id="630895at2759"/>
<dbReference type="KEGG" id="egt:105963306"/>